<dbReference type="InterPro" id="IPR036890">
    <property type="entry name" value="HATPase_C_sf"/>
</dbReference>
<evidence type="ECO:0000256" key="6">
    <source>
        <dbReference type="ARBA" id="ARBA00022553"/>
    </source>
</evidence>
<keyword evidence="6" id="KW-0597">Phosphoprotein</keyword>
<evidence type="ECO:0000256" key="5">
    <source>
        <dbReference type="ARBA" id="ARBA00022519"/>
    </source>
</evidence>
<sequence>MTQRWWPRSLFGRILLVLALGLALAHALTFVLAFTERSMTMRRAMVSYFASDVASSVAMLERLPATERAQWVDRLARRNYRFALTEPINAPEDPSQLARLVASAAKATLPAGQTVQVIDPRVPGTELRLQLRLADGTPLAVDMDEPRLQVSPWVLGALAFQLVLLVGLCAWAVRAATRPLSTLADAADALGADRPTVPLAEDGPREVVRAAAAFNRMQQRIQAHLQERMQILAAVSHDLQTPITRLRLRADLLDDTTLRDKLHADLAEMQSLVEEGIAYARSPQAVREPTQRVDLRALVESIAHDYADAGLPVQVLRVVDVTCDTRPQALRRLVCNLVDNALKFAGAAELTLEAGVPGQWLVRVMDQGPGIPQADLVAVLQPYVRLEDSRNRGTGGTGLGLAIASELAKALGGRLVLGPREDGAQGLEARVELPEVLPA</sequence>
<evidence type="ECO:0000259" key="16">
    <source>
        <dbReference type="PROSITE" id="PS50109"/>
    </source>
</evidence>
<evidence type="ECO:0000256" key="15">
    <source>
        <dbReference type="SAM" id="Phobius"/>
    </source>
</evidence>
<comment type="catalytic activity">
    <reaction evidence="1">
        <text>ATP + protein L-histidine = ADP + protein N-phospho-L-histidine.</text>
        <dbReference type="EC" id="2.7.13.3"/>
    </reaction>
</comment>
<evidence type="ECO:0000256" key="14">
    <source>
        <dbReference type="ARBA" id="ARBA00023136"/>
    </source>
</evidence>
<dbReference type="CDD" id="cd00082">
    <property type="entry name" value="HisKA"/>
    <property type="match status" value="1"/>
</dbReference>
<dbReference type="PROSITE" id="PS50885">
    <property type="entry name" value="HAMP"/>
    <property type="match status" value="1"/>
</dbReference>
<dbReference type="Pfam" id="PF00672">
    <property type="entry name" value="HAMP"/>
    <property type="match status" value="1"/>
</dbReference>
<evidence type="ECO:0000256" key="13">
    <source>
        <dbReference type="ARBA" id="ARBA00023012"/>
    </source>
</evidence>
<evidence type="ECO:0000256" key="8">
    <source>
        <dbReference type="ARBA" id="ARBA00022692"/>
    </source>
</evidence>
<dbReference type="Gene3D" id="1.10.287.130">
    <property type="match status" value="1"/>
</dbReference>
<evidence type="ECO:0000259" key="17">
    <source>
        <dbReference type="PROSITE" id="PS50885"/>
    </source>
</evidence>
<name>A0ABT5RQX5_9BURK</name>
<dbReference type="SMART" id="SM00304">
    <property type="entry name" value="HAMP"/>
    <property type="match status" value="1"/>
</dbReference>
<keyword evidence="11 18" id="KW-0067">ATP-binding</keyword>
<organism evidence="18 19">
    <name type="scientific">Acidovorax benzenivorans</name>
    <dbReference type="NCBI Taxonomy" id="2987520"/>
    <lineage>
        <taxon>Bacteria</taxon>
        <taxon>Pseudomonadati</taxon>
        <taxon>Pseudomonadota</taxon>
        <taxon>Betaproteobacteria</taxon>
        <taxon>Burkholderiales</taxon>
        <taxon>Comamonadaceae</taxon>
        <taxon>Acidovorax</taxon>
    </lineage>
</organism>
<dbReference type="Pfam" id="PF00512">
    <property type="entry name" value="HisKA"/>
    <property type="match status" value="1"/>
</dbReference>
<evidence type="ECO:0000313" key="19">
    <source>
        <dbReference type="Proteomes" id="UP001148932"/>
    </source>
</evidence>
<dbReference type="EMBL" id="JAPCKI010000001">
    <property type="protein sequence ID" value="MDD2176103.1"/>
    <property type="molecule type" value="Genomic_DNA"/>
</dbReference>
<keyword evidence="14 15" id="KW-0472">Membrane</keyword>
<evidence type="ECO:0000256" key="9">
    <source>
        <dbReference type="ARBA" id="ARBA00022741"/>
    </source>
</evidence>
<proteinExistence type="predicted"/>
<dbReference type="PANTHER" id="PTHR44936">
    <property type="entry name" value="SENSOR PROTEIN CREC"/>
    <property type="match status" value="1"/>
</dbReference>
<evidence type="ECO:0000256" key="2">
    <source>
        <dbReference type="ARBA" id="ARBA00004429"/>
    </source>
</evidence>
<dbReference type="Pfam" id="PF02518">
    <property type="entry name" value="HATPase_c"/>
    <property type="match status" value="1"/>
</dbReference>
<feature type="domain" description="Histidine kinase" evidence="16">
    <location>
        <begin position="234"/>
        <end position="437"/>
    </location>
</feature>
<dbReference type="RefSeq" id="WP_274106464.1">
    <property type="nucleotide sequence ID" value="NZ_JAPCKI010000001.1"/>
</dbReference>
<dbReference type="PROSITE" id="PS50109">
    <property type="entry name" value="HIS_KIN"/>
    <property type="match status" value="1"/>
</dbReference>
<dbReference type="Gene3D" id="3.30.565.10">
    <property type="entry name" value="Histidine kinase-like ATPase, C-terminal domain"/>
    <property type="match status" value="1"/>
</dbReference>
<dbReference type="Proteomes" id="UP001148932">
    <property type="component" value="Unassembled WGS sequence"/>
</dbReference>
<dbReference type="SUPFAM" id="SSF55874">
    <property type="entry name" value="ATPase domain of HSP90 chaperone/DNA topoisomerase II/histidine kinase"/>
    <property type="match status" value="1"/>
</dbReference>
<dbReference type="SMART" id="SM00388">
    <property type="entry name" value="HisKA"/>
    <property type="match status" value="1"/>
</dbReference>
<dbReference type="SUPFAM" id="SSF47384">
    <property type="entry name" value="Homodimeric domain of signal transducing histidine kinase"/>
    <property type="match status" value="1"/>
</dbReference>
<comment type="caution">
    <text evidence="18">The sequence shown here is derived from an EMBL/GenBank/DDBJ whole genome shotgun (WGS) entry which is preliminary data.</text>
</comment>
<dbReference type="EC" id="2.7.13.3" evidence="3"/>
<evidence type="ECO:0000256" key="3">
    <source>
        <dbReference type="ARBA" id="ARBA00012438"/>
    </source>
</evidence>
<dbReference type="InterPro" id="IPR004358">
    <property type="entry name" value="Sig_transdc_His_kin-like_C"/>
</dbReference>
<accession>A0ABT5RQX5</accession>
<dbReference type="InterPro" id="IPR005467">
    <property type="entry name" value="His_kinase_dom"/>
</dbReference>
<evidence type="ECO:0000256" key="7">
    <source>
        <dbReference type="ARBA" id="ARBA00022679"/>
    </source>
</evidence>
<protein>
    <recommendedName>
        <fullName evidence="3">histidine kinase</fullName>
        <ecNumber evidence="3">2.7.13.3</ecNumber>
    </recommendedName>
</protein>
<keyword evidence="13" id="KW-0902">Two-component regulatory system</keyword>
<keyword evidence="5" id="KW-0997">Cell inner membrane</keyword>
<keyword evidence="9" id="KW-0547">Nucleotide-binding</keyword>
<keyword evidence="8 15" id="KW-0812">Transmembrane</keyword>
<keyword evidence="7" id="KW-0808">Transferase</keyword>
<dbReference type="SMART" id="SM00387">
    <property type="entry name" value="HATPase_c"/>
    <property type="match status" value="1"/>
</dbReference>
<dbReference type="PANTHER" id="PTHR44936:SF5">
    <property type="entry name" value="SENSOR HISTIDINE KINASE ENVZ"/>
    <property type="match status" value="1"/>
</dbReference>
<keyword evidence="4" id="KW-1003">Cell membrane</keyword>
<reference evidence="18" key="1">
    <citation type="submission" date="2022-10" db="EMBL/GenBank/DDBJ databases">
        <title>Description of microaerobic benzene degrading bacteria.</title>
        <authorList>
            <person name="Bedics A."/>
            <person name="Tancsics A."/>
            <person name="Banerjee S."/>
        </authorList>
    </citation>
    <scope>NUCLEOTIDE SEQUENCE</scope>
    <source>
        <strain evidence="18">D2M1</strain>
    </source>
</reference>
<dbReference type="InterPro" id="IPR003661">
    <property type="entry name" value="HisK_dim/P_dom"/>
</dbReference>
<dbReference type="PRINTS" id="PR00344">
    <property type="entry name" value="BCTRLSENSOR"/>
</dbReference>
<evidence type="ECO:0000313" key="18">
    <source>
        <dbReference type="EMBL" id="MDD2176103.1"/>
    </source>
</evidence>
<evidence type="ECO:0000256" key="4">
    <source>
        <dbReference type="ARBA" id="ARBA00022475"/>
    </source>
</evidence>
<dbReference type="InterPro" id="IPR050980">
    <property type="entry name" value="2C_sensor_his_kinase"/>
</dbReference>
<dbReference type="GO" id="GO:0005524">
    <property type="term" value="F:ATP binding"/>
    <property type="evidence" value="ECO:0007669"/>
    <property type="project" value="UniProtKB-KW"/>
</dbReference>
<evidence type="ECO:0000256" key="10">
    <source>
        <dbReference type="ARBA" id="ARBA00022777"/>
    </source>
</evidence>
<keyword evidence="19" id="KW-1185">Reference proteome</keyword>
<gene>
    <name evidence="18" type="ORF">OIN59_01595</name>
</gene>
<feature type="transmembrane region" description="Helical" evidence="15">
    <location>
        <begin position="153"/>
        <end position="173"/>
    </location>
</feature>
<comment type="subcellular location">
    <subcellularLocation>
        <location evidence="2">Cell inner membrane</location>
        <topology evidence="2">Multi-pass membrane protein</topology>
    </subcellularLocation>
</comment>
<keyword evidence="10" id="KW-0418">Kinase</keyword>
<evidence type="ECO:0000256" key="11">
    <source>
        <dbReference type="ARBA" id="ARBA00022840"/>
    </source>
</evidence>
<feature type="domain" description="HAMP" evidence="17">
    <location>
        <begin position="174"/>
        <end position="226"/>
    </location>
</feature>
<dbReference type="InterPro" id="IPR003594">
    <property type="entry name" value="HATPase_dom"/>
</dbReference>
<evidence type="ECO:0000256" key="12">
    <source>
        <dbReference type="ARBA" id="ARBA00022989"/>
    </source>
</evidence>
<dbReference type="InterPro" id="IPR036097">
    <property type="entry name" value="HisK_dim/P_sf"/>
</dbReference>
<evidence type="ECO:0000256" key="1">
    <source>
        <dbReference type="ARBA" id="ARBA00000085"/>
    </source>
</evidence>
<dbReference type="InterPro" id="IPR003660">
    <property type="entry name" value="HAMP_dom"/>
</dbReference>
<keyword evidence="12 15" id="KW-1133">Transmembrane helix</keyword>